<keyword evidence="2 3" id="KW-0548">Nucleotidyltransferase</keyword>
<accession>A0A7W8G6M1</accession>
<comment type="caution">
    <text evidence="3">The sequence shown here is derived from an EMBL/GenBank/DDBJ whole genome shotgun (WGS) entry which is preliminary data.</text>
</comment>
<sequence>MMILMMMTIQTSLILAMTWKTKVTMTNNDELALILVAAGSSARIGFDKTGSKIKKEYLAMNGGTVLSCAAKAFLSTLNFSTVVVTYPIASNDQDLKASEQKSREALFADDFVKNYKADFIFVPGGKTRQESVHDALEAIEEKHPDCSLVFIHDGARPFLKSETVELTYRAALEFGASVPGLQPTETQKKIDENGFITKHLVRSSLTAVQTPQVFQFTPILEAHRKAAESTKVFTDDTEIWDEFAAKRKNENGESLSRVKVVLGDPENKKITYPEDLKSLTN</sequence>
<protein>
    <submittedName>
        <fullName evidence="3">2-C-methyl-D-erythritol 4-phosphate cytidylyltransferase</fullName>
    </submittedName>
</protein>
<dbReference type="InterPro" id="IPR050088">
    <property type="entry name" value="IspD/TarI_cytidylyltransf_bact"/>
</dbReference>
<dbReference type="CDD" id="cd02516">
    <property type="entry name" value="CDP-ME_synthetase"/>
    <property type="match status" value="1"/>
</dbReference>
<dbReference type="GO" id="GO:0050518">
    <property type="term" value="F:2-C-methyl-D-erythritol 4-phosphate cytidylyltransferase activity"/>
    <property type="evidence" value="ECO:0007669"/>
    <property type="project" value="TreeGrafter"/>
</dbReference>
<evidence type="ECO:0000256" key="1">
    <source>
        <dbReference type="ARBA" id="ARBA00022679"/>
    </source>
</evidence>
<dbReference type="Gene3D" id="3.90.550.10">
    <property type="entry name" value="Spore Coat Polysaccharide Biosynthesis Protein SpsA, Chain A"/>
    <property type="match status" value="1"/>
</dbReference>
<evidence type="ECO:0000256" key="2">
    <source>
        <dbReference type="ARBA" id="ARBA00022695"/>
    </source>
</evidence>
<dbReference type="PANTHER" id="PTHR32125:SF4">
    <property type="entry name" value="2-C-METHYL-D-ERYTHRITOL 4-PHOSPHATE CYTIDYLYLTRANSFERASE, CHLOROPLASTIC"/>
    <property type="match status" value="1"/>
</dbReference>
<dbReference type="InterPro" id="IPR029044">
    <property type="entry name" value="Nucleotide-diphossugar_trans"/>
</dbReference>
<dbReference type="InterPro" id="IPR034683">
    <property type="entry name" value="IspD/TarI"/>
</dbReference>
<evidence type="ECO:0000313" key="3">
    <source>
        <dbReference type="EMBL" id="MBB5224828.1"/>
    </source>
</evidence>
<evidence type="ECO:0000313" key="4">
    <source>
        <dbReference type="Proteomes" id="UP000518887"/>
    </source>
</evidence>
<proteinExistence type="predicted"/>
<keyword evidence="4" id="KW-1185">Reference proteome</keyword>
<dbReference type="PANTHER" id="PTHR32125">
    <property type="entry name" value="2-C-METHYL-D-ERYTHRITOL 4-PHOSPHATE CYTIDYLYLTRANSFERASE, CHLOROPLASTIC"/>
    <property type="match status" value="1"/>
</dbReference>
<reference evidence="3 4" key="1">
    <citation type="submission" date="2020-08" db="EMBL/GenBank/DDBJ databases">
        <title>Genomic Encyclopedia of Type Strains, Phase IV (KMG-IV): sequencing the most valuable type-strain genomes for metagenomic binning, comparative biology and taxonomic classification.</title>
        <authorList>
            <person name="Goeker M."/>
        </authorList>
    </citation>
    <scope>NUCLEOTIDE SEQUENCE [LARGE SCALE GENOMIC DNA]</scope>
    <source>
        <strain evidence="3 4">DSM 103462</strain>
    </source>
</reference>
<dbReference type="RefSeq" id="WP_184656498.1">
    <property type="nucleotide sequence ID" value="NZ_JACHFQ010000001.1"/>
</dbReference>
<dbReference type="Proteomes" id="UP000518887">
    <property type="component" value="Unassembled WGS sequence"/>
</dbReference>
<gene>
    <name evidence="3" type="ORF">HNP76_000168</name>
</gene>
<dbReference type="Pfam" id="PF01128">
    <property type="entry name" value="IspD"/>
    <property type="match status" value="1"/>
</dbReference>
<dbReference type="EMBL" id="JACHFQ010000001">
    <property type="protein sequence ID" value="MBB5224828.1"/>
    <property type="molecule type" value="Genomic_DNA"/>
</dbReference>
<name>A0A7W8G6M1_9SPIR</name>
<keyword evidence="1 3" id="KW-0808">Transferase</keyword>
<dbReference type="AlphaFoldDB" id="A0A7W8G6M1"/>
<organism evidence="3 4">
    <name type="scientific">Treponema ruminis</name>
    <dbReference type="NCBI Taxonomy" id="744515"/>
    <lineage>
        <taxon>Bacteria</taxon>
        <taxon>Pseudomonadati</taxon>
        <taxon>Spirochaetota</taxon>
        <taxon>Spirochaetia</taxon>
        <taxon>Spirochaetales</taxon>
        <taxon>Treponemataceae</taxon>
        <taxon>Treponema</taxon>
    </lineage>
</organism>
<dbReference type="SUPFAM" id="SSF53448">
    <property type="entry name" value="Nucleotide-diphospho-sugar transferases"/>
    <property type="match status" value="1"/>
</dbReference>